<dbReference type="GO" id="GO:0006284">
    <property type="term" value="P:base-excision repair"/>
    <property type="evidence" value="ECO:0007669"/>
    <property type="project" value="InterPro"/>
</dbReference>
<dbReference type="SMART" id="SM01232">
    <property type="entry name" value="H2TH"/>
    <property type="match status" value="1"/>
</dbReference>
<dbReference type="PROSITE" id="PS51068">
    <property type="entry name" value="FPG_CAT"/>
    <property type="match status" value="1"/>
</dbReference>
<dbReference type="Proteomes" id="UP000006690">
    <property type="component" value="Chromosome"/>
</dbReference>
<organism evidence="18 19">
    <name type="scientific">Pantoea ananatis (strain AJ13355)</name>
    <dbReference type="NCBI Taxonomy" id="932677"/>
    <lineage>
        <taxon>Bacteria</taxon>
        <taxon>Pseudomonadati</taxon>
        <taxon>Pseudomonadota</taxon>
        <taxon>Gammaproteobacteria</taxon>
        <taxon>Enterobacterales</taxon>
        <taxon>Erwiniaceae</taxon>
        <taxon>Pantoea</taxon>
    </lineage>
</organism>
<dbReference type="SUPFAM" id="SSF57716">
    <property type="entry name" value="Glucocorticoid receptor-like (DNA-binding domain)"/>
    <property type="match status" value="1"/>
</dbReference>
<dbReference type="Pfam" id="PF01149">
    <property type="entry name" value="Fapy_DNA_glyco"/>
    <property type="match status" value="1"/>
</dbReference>
<feature type="domain" description="Formamidopyrimidine-DNA glycosylase catalytic" evidence="17">
    <location>
        <begin position="8"/>
        <end position="118"/>
    </location>
</feature>
<evidence type="ECO:0000259" key="17">
    <source>
        <dbReference type="PROSITE" id="PS51068"/>
    </source>
</evidence>
<dbReference type="FunFam" id="1.10.8.50:FF:000003">
    <property type="entry name" value="Formamidopyrimidine-DNA glycosylase"/>
    <property type="match status" value="1"/>
</dbReference>
<dbReference type="Pfam" id="PF06831">
    <property type="entry name" value="H2TH"/>
    <property type="match status" value="1"/>
</dbReference>
<feature type="binding site" evidence="15">
    <location>
        <position position="156"/>
    </location>
    <ligand>
        <name>DNA</name>
        <dbReference type="ChEBI" id="CHEBI:16991"/>
    </ligand>
</feature>
<dbReference type="PANTHER" id="PTHR22993">
    <property type="entry name" value="FORMAMIDOPYRIMIDINE-DNA GLYCOSYLASE"/>
    <property type="match status" value="1"/>
</dbReference>
<dbReference type="SUPFAM" id="SSF81624">
    <property type="entry name" value="N-terminal domain of MutM-like DNA repair proteins"/>
    <property type="match status" value="1"/>
</dbReference>
<dbReference type="CDD" id="cd08966">
    <property type="entry name" value="EcFpg-like_N"/>
    <property type="match status" value="1"/>
</dbReference>
<evidence type="ECO:0000256" key="2">
    <source>
        <dbReference type="ARBA" id="ARBA00009409"/>
    </source>
</evidence>
<comment type="similarity">
    <text evidence="2 15">Belongs to the FPG family.</text>
</comment>
<dbReference type="GO" id="GO:0034039">
    <property type="term" value="F:8-oxo-7,8-dihydroguanine DNA N-glycosylase activity"/>
    <property type="evidence" value="ECO:0007669"/>
    <property type="project" value="TreeGrafter"/>
</dbReference>
<dbReference type="InterPro" id="IPR020629">
    <property type="entry name" value="FPG_Glyclase"/>
</dbReference>
<evidence type="ECO:0000256" key="4">
    <source>
        <dbReference type="ARBA" id="ARBA00022723"/>
    </source>
</evidence>
<dbReference type="PATRIC" id="fig|932677.3.peg.3611"/>
<keyword evidence="6 15" id="KW-0863">Zinc-finger</keyword>
<evidence type="ECO:0000256" key="8">
    <source>
        <dbReference type="ARBA" id="ARBA00022833"/>
    </source>
</evidence>
<evidence type="ECO:0000256" key="3">
    <source>
        <dbReference type="ARBA" id="ARBA00011245"/>
    </source>
</evidence>
<keyword evidence="10 15" id="KW-0234">DNA repair</keyword>
<dbReference type="EC" id="3.2.2.23" evidence="15"/>
<dbReference type="PROSITE" id="PS01242">
    <property type="entry name" value="ZF_FPG_1"/>
    <property type="match status" value="1"/>
</dbReference>
<feature type="active site" description="Proton donor" evidence="15">
    <location>
        <position position="9"/>
    </location>
</feature>
<evidence type="ECO:0000256" key="13">
    <source>
        <dbReference type="ARBA" id="ARBA00023295"/>
    </source>
</evidence>
<keyword evidence="9 15" id="KW-0238">DNA-binding</keyword>
<dbReference type="SUPFAM" id="SSF46946">
    <property type="entry name" value="S13-like H2TH domain"/>
    <property type="match status" value="1"/>
</dbReference>
<dbReference type="GO" id="GO:0003684">
    <property type="term" value="F:damaged DNA binding"/>
    <property type="evidence" value="ECO:0007669"/>
    <property type="project" value="InterPro"/>
</dbReference>
<evidence type="ECO:0000256" key="10">
    <source>
        <dbReference type="ARBA" id="ARBA00023204"/>
    </source>
</evidence>
<dbReference type="PROSITE" id="PS51066">
    <property type="entry name" value="ZF_FPG_2"/>
    <property type="match status" value="1"/>
</dbReference>
<keyword evidence="5 15" id="KW-0227">DNA damage</keyword>
<evidence type="ECO:0000256" key="9">
    <source>
        <dbReference type="ARBA" id="ARBA00023125"/>
    </source>
</evidence>
<keyword evidence="12 15" id="KW-0511">Multifunctional enzyme</keyword>
<gene>
    <name evidence="15 18" type="primary">mutM</name>
    <name evidence="15" type="synonym">fpg</name>
    <name evidence="18" type="ordered locus">PAJ_3119</name>
</gene>
<comment type="function">
    <text evidence="15">Involved in base excision repair of DNA damaged by oxidation or by mutagenic agents. Acts as DNA glycosylase that recognizes and removes damaged bases. Has a preference for oxidized purines, such as 7,8-dihydro-8-oxoguanine (8-oxoG). Has AP (apurinic/apyrimidinic) lyase activity and introduces nicks in the DNA strand. Cleaves the DNA backbone by beta-delta elimination to generate a single-strand break at the site of the removed base with both 3'- and 5'-phosphates.</text>
</comment>
<dbReference type="FunFam" id="3.20.190.10:FF:000001">
    <property type="entry name" value="Formamidopyrimidine-DNA glycosylase"/>
    <property type="match status" value="1"/>
</dbReference>
<dbReference type="Gene3D" id="3.20.190.10">
    <property type="entry name" value="MutM-like, N-terminal"/>
    <property type="match status" value="1"/>
</dbReference>
<keyword evidence="8 15" id="KW-0862">Zinc</keyword>
<feature type="binding site" evidence="15">
    <location>
        <position position="96"/>
    </location>
    <ligand>
        <name>DNA</name>
        <dbReference type="ChEBI" id="CHEBI:16991"/>
    </ligand>
</feature>
<comment type="cofactor">
    <cofactor evidence="15">
        <name>Zn(2+)</name>
        <dbReference type="ChEBI" id="CHEBI:29105"/>
    </cofactor>
    <text evidence="15">Binds 1 zinc ion per subunit.</text>
</comment>
<evidence type="ECO:0000259" key="16">
    <source>
        <dbReference type="PROSITE" id="PS51066"/>
    </source>
</evidence>
<dbReference type="KEGG" id="paj:PAJ_3119"/>
<comment type="subunit">
    <text evidence="3 15">Monomer.</text>
</comment>
<dbReference type="InterPro" id="IPR010663">
    <property type="entry name" value="Znf_FPG/IleRS"/>
</dbReference>
<dbReference type="eggNOG" id="COG0266">
    <property type="taxonomic scope" value="Bacteria"/>
</dbReference>
<evidence type="ECO:0000256" key="6">
    <source>
        <dbReference type="ARBA" id="ARBA00022771"/>
    </source>
</evidence>
<dbReference type="PANTHER" id="PTHR22993:SF9">
    <property type="entry name" value="FORMAMIDOPYRIMIDINE-DNA GLYCOSYLASE"/>
    <property type="match status" value="1"/>
</dbReference>
<keyword evidence="7 15" id="KW-0378">Hydrolase</keyword>
<protein>
    <recommendedName>
        <fullName evidence="15">Formamidopyrimidine-DNA glycosylase</fullName>
        <shortName evidence="15">Fapy-DNA glycosylase</shortName>
        <ecNumber evidence="15">3.2.2.23</ecNumber>
    </recommendedName>
    <alternativeName>
        <fullName evidence="15">DNA-(apurinic or apyrimidinic site) lyase MutM</fullName>
        <shortName evidence="15">AP lyase MutM</shortName>
        <ecNumber evidence="15">4.2.99.18</ecNumber>
    </alternativeName>
</protein>
<proteinExistence type="inferred from homology"/>
<feature type="domain" description="FPG-type" evidence="16">
    <location>
        <begin position="241"/>
        <end position="275"/>
    </location>
</feature>
<dbReference type="InterPro" id="IPR015887">
    <property type="entry name" value="DNA_glyclase_Znf_dom_DNA_BS"/>
</dbReference>
<evidence type="ECO:0000256" key="15">
    <source>
        <dbReference type="HAMAP-Rule" id="MF_00103"/>
    </source>
</evidence>
<feature type="active site" description="Proton donor; for beta-elimination activity" evidence="15">
    <location>
        <position position="63"/>
    </location>
</feature>
<dbReference type="NCBIfam" id="TIGR00577">
    <property type="entry name" value="fpg"/>
    <property type="match status" value="1"/>
</dbReference>
<keyword evidence="13 15" id="KW-0326">Glycosidase</keyword>
<evidence type="ECO:0000256" key="12">
    <source>
        <dbReference type="ARBA" id="ARBA00023268"/>
    </source>
</evidence>
<evidence type="ECO:0000313" key="18">
    <source>
        <dbReference type="EMBL" id="BAK13199.1"/>
    </source>
</evidence>
<comment type="catalytic activity">
    <reaction evidence="14 15">
        <text>2'-deoxyribonucleotide-(2'-deoxyribose 5'-phosphate)-2'-deoxyribonucleotide-DNA = a 3'-end 2'-deoxyribonucleotide-(2,3-dehydro-2,3-deoxyribose 5'-phosphate)-DNA + a 5'-end 5'-phospho-2'-deoxyribonucleoside-DNA + H(+)</text>
        <dbReference type="Rhea" id="RHEA:66592"/>
        <dbReference type="Rhea" id="RHEA-COMP:13180"/>
        <dbReference type="Rhea" id="RHEA-COMP:16897"/>
        <dbReference type="Rhea" id="RHEA-COMP:17067"/>
        <dbReference type="ChEBI" id="CHEBI:15378"/>
        <dbReference type="ChEBI" id="CHEBI:136412"/>
        <dbReference type="ChEBI" id="CHEBI:157695"/>
        <dbReference type="ChEBI" id="CHEBI:167181"/>
        <dbReference type="EC" id="4.2.99.18"/>
    </reaction>
</comment>
<dbReference type="EC" id="4.2.99.18" evidence="15"/>
<name>A0A0H3L1Q4_PANAA</name>
<dbReference type="InterPro" id="IPR000214">
    <property type="entry name" value="Znf_DNA_glyclase/AP_lyase"/>
</dbReference>
<comment type="catalytic activity">
    <reaction evidence="1 15">
        <text>Hydrolysis of DNA containing ring-opened 7-methylguanine residues, releasing 2,6-diamino-4-hydroxy-5-(N-methyl)formamidopyrimidine.</text>
        <dbReference type="EC" id="3.2.2.23"/>
    </reaction>
</comment>
<sequence length="275" mass="30508">MRRGEVMPELPEVETSRRGIEPHLVGQTILHAVVRNARLRWPVSQEILALSDQPVLSVQRRAKYLLLELPHGWIIIHLGMSGSLRVLSEELPAAKHDHVDLVMSNGKVLRYTDPRRFGAWLWSSDLAGSSVLAHLGPEPLSEAFSGDYLFEKSRGKRTVIKQWLMDNKIVVGVGNIYASESLFTAGIIPDRPAMSLSHEDAAILANTIKAVLLRSIEQGGTTLRDFLQSDGKPGYFAQELQVYGRAGEPCRACGTPIVSGKHGQRSTYWCPNCQH</sequence>
<evidence type="ECO:0000256" key="7">
    <source>
        <dbReference type="ARBA" id="ARBA00022801"/>
    </source>
</evidence>
<evidence type="ECO:0000256" key="5">
    <source>
        <dbReference type="ARBA" id="ARBA00022763"/>
    </source>
</evidence>
<dbReference type="SMART" id="SM00898">
    <property type="entry name" value="Fapy_DNA_glyco"/>
    <property type="match status" value="1"/>
</dbReference>
<dbReference type="InterPro" id="IPR010979">
    <property type="entry name" value="Ribosomal_uS13-like_H2TH"/>
</dbReference>
<dbReference type="NCBIfam" id="NF002211">
    <property type="entry name" value="PRK01103.1"/>
    <property type="match status" value="1"/>
</dbReference>
<evidence type="ECO:0000313" key="19">
    <source>
        <dbReference type="Proteomes" id="UP000006690"/>
    </source>
</evidence>
<feature type="active site" description="Schiff-base intermediate with DNA" evidence="15">
    <location>
        <position position="8"/>
    </location>
</feature>
<dbReference type="HAMAP" id="MF_00103">
    <property type="entry name" value="Fapy_DNA_glycosyl"/>
    <property type="match status" value="1"/>
</dbReference>
<reference evidence="19" key="1">
    <citation type="journal article" date="2012" name="Appl. Microbiol. Biotechnol.">
        <title>The complete genome sequence of Pantoea ananatis AJ13355, an organism with great biotechnological potential.</title>
        <authorList>
            <person name="Hara Y."/>
            <person name="Kadotani N."/>
            <person name="Izui H."/>
            <person name="Katashkina J.I."/>
            <person name="Kuvaeva T.M."/>
            <person name="Andreeva I.G."/>
            <person name="Golubeva L.I."/>
            <person name="Malko D.B."/>
            <person name="Makeev V.J."/>
            <person name="Mashko S.V."/>
            <person name="Kozlov Y.I."/>
        </authorList>
    </citation>
    <scope>NUCLEOTIDE SEQUENCE [LARGE SCALE GENOMIC DNA]</scope>
    <source>
        <strain evidence="19">AJ13355</strain>
    </source>
</reference>
<dbReference type="InterPro" id="IPR015886">
    <property type="entry name" value="H2TH_FPG"/>
</dbReference>
<evidence type="ECO:0000256" key="14">
    <source>
        <dbReference type="ARBA" id="ARBA00044632"/>
    </source>
</evidence>
<dbReference type="Pfam" id="PF06827">
    <property type="entry name" value="zf-FPG_IleRS"/>
    <property type="match status" value="1"/>
</dbReference>
<keyword evidence="4 15" id="KW-0479">Metal-binding</keyword>
<dbReference type="Gene3D" id="1.10.8.50">
    <property type="match status" value="1"/>
</dbReference>
<dbReference type="HOGENOM" id="CLU_038423_1_1_6"/>
<dbReference type="GO" id="GO:0008270">
    <property type="term" value="F:zinc ion binding"/>
    <property type="evidence" value="ECO:0007669"/>
    <property type="project" value="UniProtKB-UniRule"/>
</dbReference>
<dbReference type="InterPro" id="IPR035937">
    <property type="entry name" value="FPG_N"/>
</dbReference>
<feature type="active site" description="Proton donor; for delta-elimination activity" evidence="15">
    <location>
        <position position="265"/>
    </location>
</feature>
<evidence type="ECO:0000256" key="1">
    <source>
        <dbReference type="ARBA" id="ARBA00001668"/>
    </source>
</evidence>
<dbReference type="EMBL" id="AP012032">
    <property type="protein sequence ID" value="BAK13199.1"/>
    <property type="molecule type" value="Genomic_DNA"/>
</dbReference>
<dbReference type="GO" id="GO:0140078">
    <property type="term" value="F:class I DNA-(apurinic or apyrimidinic site) endonuclease activity"/>
    <property type="evidence" value="ECO:0007669"/>
    <property type="project" value="UniProtKB-EC"/>
</dbReference>
<feature type="binding site" evidence="15">
    <location>
        <position position="115"/>
    </location>
    <ligand>
        <name>DNA</name>
        <dbReference type="ChEBI" id="CHEBI:16991"/>
    </ligand>
</feature>
<accession>A0A0H3L1Q4</accession>
<evidence type="ECO:0000256" key="11">
    <source>
        <dbReference type="ARBA" id="ARBA00023239"/>
    </source>
</evidence>
<dbReference type="AlphaFoldDB" id="A0A0H3L1Q4"/>
<dbReference type="InterPro" id="IPR012319">
    <property type="entry name" value="FPG_cat"/>
</dbReference>
<keyword evidence="11 15" id="KW-0456">Lyase</keyword>